<organism evidence="1">
    <name type="scientific">marine sediment metagenome</name>
    <dbReference type="NCBI Taxonomy" id="412755"/>
    <lineage>
        <taxon>unclassified sequences</taxon>
        <taxon>metagenomes</taxon>
        <taxon>ecological metagenomes</taxon>
    </lineage>
</organism>
<sequence>LPITFGIYNYVDIFATTDNSGDDVCWVKLIGLFPQTEASSEPAAAQ</sequence>
<comment type="caution">
    <text evidence="1">The sequence shown here is derived from an EMBL/GenBank/DDBJ whole genome shotgun (WGS) entry which is preliminary data.</text>
</comment>
<proteinExistence type="predicted"/>
<name>A0A0F9BQJ4_9ZZZZ</name>
<accession>A0A0F9BQJ4</accession>
<evidence type="ECO:0000313" key="1">
    <source>
        <dbReference type="EMBL" id="KKK86656.1"/>
    </source>
</evidence>
<feature type="non-terminal residue" evidence="1">
    <location>
        <position position="1"/>
    </location>
</feature>
<protein>
    <submittedName>
        <fullName evidence="1">Uncharacterized protein</fullName>
    </submittedName>
</protein>
<dbReference type="EMBL" id="LAZR01050747">
    <property type="protein sequence ID" value="KKK86656.1"/>
    <property type="molecule type" value="Genomic_DNA"/>
</dbReference>
<gene>
    <name evidence="1" type="ORF">LCGC14_2761040</name>
</gene>
<dbReference type="AlphaFoldDB" id="A0A0F9BQJ4"/>
<reference evidence="1" key="1">
    <citation type="journal article" date="2015" name="Nature">
        <title>Complex archaea that bridge the gap between prokaryotes and eukaryotes.</title>
        <authorList>
            <person name="Spang A."/>
            <person name="Saw J.H."/>
            <person name="Jorgensen S.L."/>
            <person name="Zaremba-Niedzwiedzka K."/>
            <person name="Martijn J."/>
            <person name="Lind A.E."/>
            <person name="van Eijk R."/>
            <person name="Schleper C."/>
            <person name="Guy L."/>
            <person name="Ettema T.J."/>
        </authorList>
    </citation>
    <scope>NUCLEOTIDE SEQUENCE</scope>
</reference>